<feature type="chain" id="PRO_5026188523" description="Lytic polysaccharide monooxygenase" evidence="1">
    <location>
        <begin position="21"/>
        <end position="466"/>
    </location>
</feature>
<organism evidence="2 3">
    <name type="scientific">Pleomassaria siparia CBS 279.74</name>
    <dbReference type="NCBI Taxonomy" id="1314801"/>
    <lineage>
        <taxon>Eukaryota</taxon>
        <taxon>Fungi</taxon>
        <taxon>Dikarya</taxon>
        <taxon>Ascomycota</taxon>
        <taxon>Pezizomycotina</taxon>
        <taxon>Dothideomycetes</taxon>
        <taxon>Pleosporomycetidae</taxon>
        <taxon>Pleosporales</taxon>
        <taxon>Pleomassariaceae</taxon>
        <taxon>Pleomassaria</taxon>
    </lineage>
</organism>
<dbReference type="AlphaFoldDB" id="A0A6G1KPF0"/>
<evidence type="ECO:0000313" key="3">
    <source>
        <dbReference type="Proteomes" id="UP000799428"/>
    </source>
</evidence>
<dbReference type="Proteomes" id="UP000799428">
    <property type="component" value="Unassembled WGS sequence"/>
</dbReference>
<evidence type="ECO:0008006" key="4">
    <source>
        <dbReference type="Google" id="ProtNLM"/>
    </source>
</evidence>
<evidence type="ECO:0000313" key="2">
    <source>
        <dbReference type="EMBL" id="KAF2714719.1"/>
    </source>
</evidence>
<feature type="signal peptide" evidence="1">
    <location>
        <begin position="1"/>
        <end position="20"/>
    </location>
</feature>
<gene>
    <name evidence="2" type="ORF">K504DRAFT_528998</name>
</gene>
<sequence>MAPLSLFAIAAILAFSGVDAARNKVRLYQFTNLECQGHPVGKQSELVMGKCRKIGALSVMVQHPKKDKNAKWMGDVNNGKHECFVSLYSGPGCLDDAVSWTDKTRLGYAVRTLPVPGEFEHCSPLRESKEPEDFYGSIRSAKFHCEKPGHLGKVVDATKTIHVTSYSFDDYKTPHPYTYTSTVTAPVWSYPDTGSRPSLEPRGDVLSSWKSKASSVVADLTSQVPDAVSSATSFLNHRKPHYNRKAVWLKHPWTGGEECFECWTTGHSIRDSFKCESGPNTNVDCGKVPERDLANPEYWTTDSATSTTTASLEVNNTTMLHPPTPLPAPGLQERSEKKIVRLQNPFDHYGTQVCAKAKWKHAGKRNQRVEIKGPKKCNKQGSKNWPVDVKYTTTVYSTSTSMIVPGPTHTPAAQVVINPTIVQTEIQTNPITSTVTLTVEHTDISFRYITTTHVIDVTHTTASTLN</sequence>
<reference evidence="2" key="1">
    <citation type="journal article" date="2020" name="Stud. Mycol.">
        <title>101 Dothideomycetes genomes: a test case for predicting lifestyles and emergence of pathogens.</title>
        <authorList>
            <person name="Haridas S."/>
            <person name="Albert R."/>
            <person name="Binder M."/>
            <person name="Bloem J."/>
            <person name="Labutti K."/>
            <person name="Salamov A."/>
            <person name="Andreopoulos B."/>
            <person name="Baker S."/>
            <person name="Barry K."/>
            <person name="Bills G."/>
            <person name="Bluhm B."/>
            <person name="Cannon C."/>
            <person name="Castanera R."/>
            <person name="Culley D."/>
            <person name="Daum C."/>
            <person name="Ezra D."/>
            <person name="Gonzalez J."/>
            <person name="Henrissat B."/>
            <person name="Kuo A."/>
            <person name="Liang C."/>
            <person name="Lipzen A."/>
            <person name="Lutzoni F."/>
            <person name="Magnuson J."/>
            <person name="Mondo S."/>
            <person name="Nolan M."/>
            <person name="Ohm R."/>
            <person name="Pangilinan J."/>
            <person name="Park H.-J."/>
            <person name="Ramirez L."/>
            <person name="Alfaro M."/>
            <person name="Sun H."/>
            <person name="Tritt A."/>
            <person name="Yoshinaga Y."/>
            <person name="Zwiers L.-H."/>
            <person name="Turgeon B."/>
            <person name="Goodwin S."/>
            <person name="Spatafora J."/>
            <person name="Crous P."/>
            <person name="Grigoriev I."/>
        </authorList>
    </citation>
    <scope>NUCLEOTIDE SEQUENCE</scope>
    <source>
        <strain evidence="2">CBS 279.74</strain>
    </source>
</reference>
<name>A0A6G1KPF0_9PLEO</name>
<accession>A0A6G1KPF0</accession>
<dbReference type="OrthoDB" id="3691081at2759"/>
<keyword evidence="3" id="KW-1185">Reference proteome</keyword>
<proteinExistence type="predicted"/>
<protein>
    <recommendedName>
        <fullName evidence="4">Lytic polysaccharide monooxygenase</fullName>
    </recommendedName>
</protein>
<dbReference type="EMBL" id="MU005764">
    <property type="protein sequence ID" value="KAF2714719.1"/>
    <property type="molecule type" value="Genomic_DNA"/>
</dbReference>
<keyword evidence="1" id="KW-0732">Signal</keyword>
<evidence type="ECO:0000256" key="1">
    <source>
        <dbReference type="SAM" id="SignalP"/>
    </source>
</evidence>